<dbReference type="InterPro" id="IPR028846">
    <property type="entry name" value="Recoverin"/>
</dbReference>
<evidence type="ECO:0000256" key="3">
    <source>
        <dbReference type="ARBA" id="ARBA00022723"/>
    </source>
</evidence>
<dbReference type="CDD" id="cd00051">
    <property type="entry name" value="EFh"/>
    <property type="match status" value="3"/>
</dbReference>
<dbReference type="Pfam" id="PF13499">
    <property type="entry name" value="EF-hand_7"/>
    <property type="match status" value="1"/>
</dbReference>
<evidence type="ECO:0000256" key="7">
    <source>
        <dbReference type="SAM" id="MobiDB-lite"/>
    </source>
</evidence>
<evidence type="ECO:0000256" key="1">
    <source>
        <dbReference type="ARBA" id="ARBA00006049"/>
    </source>
</evidence>
<dbReference type="InterPro" id="IPR011992">
    <property type="entry name" value="EF-hand-dom_pair"/>
</dbReference>
<dbReference type="EMBL" id="HBHP01025853">
    <property type="protein sequence ID" value="CAD9772071.1"/>
    <property type="molecule type" value="Transcribed_RNA"/>
</dbReference>
<comment type="similarity">
    <text evidence="1">Belongs to the recoverin family.</text>
</comment>
<sequence>MSGVQYLKVKNLKMVKTLALIKGLEPETISNLLQAAFGTSSPVVALIDQSQDLVVPISVIVQRPEVFSQATFALLAEGEQVPPPPPPRRKSKSEVDQKESTKGDAEPVPTLKLNAREVDRIHETRETTLLSKLSAEQVRAIFDSCARKNGTITKEGLAEAVENFIPGEGLAHHTHVQRTVNEIMEVFDRDGNGVVDAKEFLVGMSVLCKGSTEEKVCSVFKALDTDGDGYITLTEMVDYMICFFKTAFSLSQTKLREGISPMKLGYATALACFEEADVNRDGRISFQEFQTWYKSKSTPGTLMPFFEVSDPQNSSRMGSSSSS</sequence>
<organism evidence="9">
    <name type="scientific">Lotharella oceanica</name>
    <dbReference type="NCBI Taxonomy" id="641309"/>
    <lineage>
        <taxon>Eukaryota</taxon>
        <taxon>Sar</taxon>
        <taxon>Rhizaria</taxon>
        <taxon>Cercozoa</taxon>
        <taxon>Chlorarachniophyceae</taxon>
        <taxon>Lotharella</taxon>
    </lineage>
</organism>
<protein>
    <recommendedName>
        <fullName evidence="8">EF-hand domain-containing protein</fullName>
    </recommendedName>
</protein>
<evidence type="ECO:0000313" key="9">
    <source>
        <dbReference type="EMBL" id="CAD9772071.1"/>
    </source>
</evidence>
<feature type="domain" description="EF-hand" evidence="8">
    <location>
        <begin position="264"/>
        <end position="299"/>
    </location>
</feature>
<evidence type="ECO:0000259" key="8">
    <source>
        <dbReference type="PROSITE" id="PS50222"/>
    </source>
</evidence>
<evidence type="ECO:0000256" key="5">
    <source>
        <dbReference type="ARBA" id="ARBA00022837"/>
    </source>
</evidence>
<feature type="region of interest" description="Disordered" evidence="7">
    <location>
        <begin position="77"/>
        <end position="111"/>
    </location>
</feature>
<evidence type="ECO:0000256" key="4">
    <source>
        <dbReference type="ARBA" id="ARBA00022737"/>
    </source>
</evidence>
<dbReference type="PROSITE" id="PS00018">
    <property type="entry name" value="EF_HAND_1"/>
    <property type="match status" value="3"/>
</dbReference>
<feature type="domain" description="EF-hand" evidence="8">
    <location>
        <begin position="175"/>
        <end position="210"/>
    </location>
</feature>
<evidence type="ECO:0000256" key="6">
    <source>
        <dbReference type="ARBA" id="ARBA00023288"/>
    </source>
</evidence>
<keyword evidence="3" id="KW-0479">Metal-binding</keyword>
<keyword evidence="2" id="KW-0519">Myristate</keyword>
<keyword evidence="5" id="KW-0106">Calcium</keyword>
<accession>A0A7S2TY09</accession>
<dbReference type="Gene3D" id="1.10.238.10">
    <property type="entry name" value="EF-hand"/>
    <property type="match status" value="1"/>
</dbReference>
<gene>
    <name evidence="9" type="ORF">LSP00402_LOCUS16061</name>
</gene>
<dbReference type="PROSITE" id="PS50222">
    <property type="entry name" value="EF_HAND_2"/>
    <property type="match status" value="3"/>
</dbReference>
<dbReference type="SMART" id="SM00054">
    <property type="entry name" value="EFh"/>
    <property type="match status" value="3"/>
</dbReference>
<proteinExistence type="inferred from homology"/>
<name>A0A7S2TY09_9EUKA</name>
<dbReference type="GO" id="GO:0005509">
    <property type="term" value="F:calcium ion binding"/>
    <property type="evidence" value="ECO:0007669"/>
    <property type="project" value="InterPro"/>
</dbReference>
<dbReference type="PANTHER" id="PTHR23055:SF178">
    <property type="entry name" value="NEUROCALCIN HOMOLOG"/>
    <property type="match status" value="1"/>
</dbReference>
<dbReference type="AlphaFoldDB" id="A0A7S2TY09"/>
<dbReference type="Pfam" id="PF13833">
    <property type="entry name" value="EF-hand_8"/>
    <property type="match status" value="1"/>
</dbReference>
<keyword evidence="4" id="KW-0677">Repeat</keyword>
<feature type="domain" description="EF-hand" evidence="8">
    <location>
        <begin position="211"/>
        <end position="246"/>
    </location>
</feature>
<dbReference type="PANTHER" id="PTHR23055">
    <property type="entry name" value="CALCIUM BINDING PROTEINS"/>
    <property type="match status" value="1"/>
</dbReference>
<dbReference type="InterPro" id="IPR002048">
    <property type="entry name" value="EF_hand_dom"/>
</dbReference>
<keyword evidence="6" id="KW-0449">Lipoprotein</keyword>
<reference evidence="9" key="1">
    <citation type="submission" date="2021-01" db="EMBL/GenBank/DDBJ databases">
        <authorList>
            <person name="Corre E."/>
            <person name="Pelletier E."/>
            <person name="Niang G."/>
            <person name="Scheremetjew M."/>
            <person name="Finn R."/>
            <person name="Kale V."/>
            <person name="Holt S."/>
            <person name="Cochrane G."/>
            <person name="Meng A."/>
            <person name="Brown T."/>
            <person name="Cohen L."/>
        </authorList>
    </citation>
    <scope>NUCLEOTIDE SEQUENCE</scope>
    <source>
        <strain evidence="9">CCMP622</strain>
    </source>
</reference>
<dbReference type="InterPro" id="IPR018247">
    <property type="entry name" value="EF_Hand_1_Ca_BS"/>
</dbReference>
<feature type="compositionally biased region" description="Basic and acidic residues" evidence="7">
    <location>
        <begin position="92"/>
        <end position="105"/>
    </location>
</feature>
<evidence type="ECO:0000256" key="2">
    <source>
        <dbReference type="ARBA" id="ARBA00022707"/>
    </source>
</evidence>
<dbReference type="SUPFAM" id="SSF47473">
    <property type="entry name" value="EF-hand"/>
    <property type="match status" value="1"/>
</dbReference>